<gene>
    <name evidence="2" type="ORF">ACFSAV_09285</name>
</gene>
<organism evidence="2 3">
    <name type="scientific">Pasteurella oralis</name>
    <dbReference type="NCBI Taxonomy" id="1071947"/>
    <lineage>
        <taxon>Bacteria</taxon>
        <taxon>Pseudomonadati</taxon>
        <taxon>Pseudomonadota</taxon>
        <taxon>Gammaproteobacteria</taxon>
        <taxon>Pasteurellales</taxon>
        <taxon>Pasteurellaceae</taxon>
        <taxon>Pasteurella</taxon>
    </lineage>
</organism>
<keyword evidence="1" id="KW-0812">Transmembrane</keyword>
<accession>A0ABW4NVY2</accession>
<dbReference type="Proteomes" id="UP001597420">
    <property type="component" value="Unassembled WGS sequence"/>
</dbReference>
<keyword evidence="1" id="KW-0472">Membrane</keyword>
<dbReference type="InterPro" id="IPR012675">
    <property type="entry name" value="Beta-grasp_dom_sf"/>
</dbReference>
<evidence type="ECO:0000313" key="3">
    <source>
        <dbReference type="Proteomes" id="UP001597420"/>
    </source>
</evidence>
<evidence type="ECO:0000256" key="1">
    <source>
        <dbReference type="SAM" id="Phobius"/>
    </source>
</evidence>
<feature type="transmembrane region" description="Helical" evidence="1">
    <location>
        <begin position="113"/>
        <end position="133"/>
    </location>
</feature>
<protein>
    <submittedName>
        <fullName evidence="2">Tail assembly protein</fullName>
    </submittedName>
</protein>
<dbReference type="Gene3D" id="3.10.20.30">
    <property type="match status" value="1"/>
</dbReference>
<comment type="caution">
    <text evidence="2">The sequence shown here is derived from an EMBL/GenBank/DDBJ whole genome shotgun (WGS) entry which is preliminary data.</text>
</comment>
<evidence type="ECO:0000313" key="2">
    <source>
        <dbReference type="EMBL" id="MFD1806548.1"/>
    </source>
</evidence>
<sequence>MVNVKFYGALKQFGTDFKLDVKNVAEIVKALTTQMPKLREFIQQGKFTIRIGKEYIDNRYLEKGFFYNLKDGMTVHFTPVLKGAKKAGVFQTILGAVITVIGVVMLYTPLAAYGPSVIAMGIGMMAGGVAQMLT</sequence>
<dbReference type="EMBL" id="JBHUFP010000020">
    <property type="protein sequence ID" value="MFD1806548.1"/>
    <property type="molecule type" value="Genomic_DNA"/>
</dbReference>
<dbReference type="InterPro" id="IPR010654">
    <property type="entry name" value="Phage_lambda_tail_I"/>
</dbReference>
<keyword evidence="1" id="KW-1133">Transmembrane helix</keyword>
<feature type="transmembrane region" description="Helical" evidence="1">
    <location>
        <begin position="87"/>
        <end position="107"/>
    </location>
</feature>
<feature type="non-terminal residue" evidence="2">
    <location>
        <position position="134"/>
    </location>
</feature>
<dbReference type="Pfam" id="PF06805">
    <property type="entry name" value="Lambda_tail_I"/>
    <property type="match status" value="1"/>
</dbReference>
<name>A0ABW4NVY2_9PAST</name>
<proteinExistence type="predicted"/>
<reference evidence="3" key="1">
    <citation type="journal article" date="2019" name="Int. J. Syst. Evol. Microbiol.">
        <title>The Global Catalogue of Microorganisms (GCM) 10K type strain sequencing project: providing services to taxonomists for standard genome sequencing and annotation.</title>
        <authorList>
            <consortium name="The Broad Institute Genomics Platform"/>
            <consortium name="The Broad Institute Genome Sequencing Center for Infectious Disease"/>
            <person name="Wu L."/>
            <person name="Ma J."/>
        </authorList>
    </citation>
    <scope>NUCLEOTIDE SEQUENCE [LARGE SCALE GENOMIC DNA]</scope>
    <source>
        <strain evidence="3">CCM 7950</strain>
    </source>
</reference>
<keyword evidence="3" id="KW-1185">Reference proteome</keyword>